<gene>
    <name evidence="1" type="ORF">D8674_011579</name>
</gene>
<protein>
    <submittedName>
        <fullName evidence="1">Uncharacterized protein</fullName>
    </submittedName>
</protein>
<reference evidence="1 2" key="1">
    <citation type="submission" date="2019-09" db="EMBL/GenBank/DDBJ databases">
        <authorList>
            <person name="Ou C."/>
        </authorList>
    </citation>
    <scope>NUCLEOTIDE SEQUENCE [LARGE SCALE GENOMIC DNA]</scope>
    <source>
        <strain evidence="1">S2</strain>
        <tissue evidence="1">Leaf</tissue>
    </source>
</reference>
<reference evidence="2" key="2">
    <citation type="submission" date="2019-10" db="EMBL/GenBank/DDBJ databases">
        <title>A de novo genome assembly of a pear dwarfing rootstock.</title>
        <authorList>
            <person name="Wang F."/>
            <person name="Wang J."/>
            <person name="Li S."/>
            <person name="Zhang Y."/>
            <person name="Fang M."/>
            <person name="Ma L."/>
            <person name="Zhao Y."/>
            <person name="Jiang S."/>
        </authorList>
    </citation>
    <scope>NUCLEOTIDE SEQUENCE [LARGE SCALE GENOMIC DNA]</scope>
</reference>
<evidence type="ECO:0000313" key="2">
    <source>
        <dbReference type="Proteomes" id="UP000327157"/>
    </source>
</evidence>
<dbReference type="EMBL" id="SMOL01000553">
    <property type="protein sequence ID" value="KAB2608411.1"/>
    <property type="molecule type" value="Genomic_DNA"/>
</dbReference>
<evidence type="ECO:0000313" key="1">
    <source>
        <dbReference type="EMBL" id="KAB2608411.1"/>
    </source>
</evidence>
<sequence length="83" mass="9777">MEYFFFSKPFTNRTLMTEHLGMILRSRLSDRKSGYLARYAGCQPILFTRKSILLLIFFSDRYIQVGFFLKANRISSSVQPQLL</sequence>
<keyword evidence="2" id="KW-1185">Reference proteome</keyword>
<dbReference type="AlphaFoldDB" id="A0A5N5G3R7"/>
<accession>A0A5N5G3R7</accession>
<reference evidence="1 2" key="3">
    <citation type="submission" date="2019-11" db="EMBL/GenBank/DDBJ databases">
        <title>A de novo genome assembly of a pear dwarfing rootstock.</title>
        <authorList>
            <person name="Wang F."/>
            <person name="Wang J."/>
            <person name="Li S."/>
            <person name="Zhang Y."/>
            <person name="Fang M."/>
            <person name="Ma L."/>
            <person name="Zhao Y."/>
            <person name="Jiang S."/>
        </authorList>
    </citation>
    <scope>NUCLEOTIDE SEQUENCE [LARGE SCALE GENOMIC DNA]</scope>
    <source>
        <strain evidence="1">S2</strain>
        <tissue evidence="1">Leaf</tissue>
    </source>
</reference>
<organism evidence="1 2">
    <name type="scientific">Pyrus ussuriensis x Pyrus communis</name>
    <dbReference type="NCBI Taxonomy" id="2448454"/>
    <lineage>
        <taxon>Eukaryota</taxon>
        <taxon>Viridiplantae</taxon>
        <taxon>Streptophyta</taxon>
        <taxon>Embryophyta</taxon>
        <taxon>Tracheophyta</taxon>
        <taxon>Spermatophyta</taxon>
        <taxon>Magnoliopsida</taxon>
        <taxon>eudicotyledons</taxon>
        <taxon>Gunneridae</taxon>
        <taxon>Pentapetalae</taxon>
        <taxon>rosids</taxon>
        <taxon>fabids</taxon>
        <taxon>Rosales</taxon>
        <taxon>Rosaceae</taxon>
        <taxon>Amygdaloideae</taxon>
        <taxon>Maleae</taxon>
        <taxon>Pyrus</taxon>
    </lineage>
</organism>
<name>A0A5N5G3R7_9ROSA</name>
<proteinExistence type="predicted"/>
<dbReference type="Proteomes" id="UP000327157">
    <property type="component" value="Chromosome 14"/>
</dbReference>
<comment type="caution">
    <text evidence="1">The sequence shown here is derived from an EMBL/GenBank/DDBJ whole genome shotgun (WGS) entry which is preliminary data.</text>
</comment>
<dbReference type="OrthoDB" id="1747301at2759"/>